<name>C3YI67_BRAFL</name>
<keyword evidence="2" id="KW-0732">Signal</keyword>
<feature type="signal peptide" evidence="2">
    <location>
        <begin position="1"/>
        <end position="20"/>
    </location>
</feature>
<dbReference type="PRINTS" id="PR00111">
    <property type="entry name" value="ABHYDROLASE"/>
</dbReference>
<dbReference type="eggNOG" id="KOG4409">
    <property type="taxonomic scope" value="Eukaryota"/>
</dbReference>
<proteinExistence type="inferred from homology"/>
<dbReference type="EMBL" id="GG666514">
    <property type="protein sequence ID" value="EEN60204.1"/>
    <property type="molecule type" value="Genomic_DNA"/>
</dbReference>
<dbReference type="InParanoid" id="C3YI67"/>
<evidence type="ECO:0000259" key="3">
    <source>
        <dbReference type="Pfam" id="PF00561"/>
    </source>
</evidence>
<sequence length="276" mass="31473">MVHGFAAAAGLFFLNFDALAENRSVYAFDVLGFGRSSRHEFSTKPDVVEEEFVDSIEEWRKAVELKEFILLGHSFGGFLAASYAIKHPSRVKHLILAEPWGFPEKTEKAAKEFRAQTPFLTKIMDPVLSHFSLLMPFRLAGPWGPQLLQILRPDIRTKFADGFQDNTVVNYLYHCVAQPPSAETAFKTLHSEGWEWAKNPMLPRMTSLDPNVPITFIYGVDSWMDSRTGKQTAVLRKDSQVDVIFIRNAGHHMFAEQHVDFNRELARVCRKTDRAQ</sequence>
<dbReference type="PANTHER" id="PTHR42886:SF29">
    <property type="entry name" value="PUMMELIG, ISOFORM A"/>
    <property type="match status" value="1"/>
</dbReference>
<accession>C3YI67</accession>
<dbReference type="InterPro" id="IPR029058">
    <property type="entry name" value="AB_hydrolase_fold"/>
</dbReference>
<dbReference type="SUPFAM" id="SSF53474">
    <property type="entry name" value="alpha/beta-Hydrolases"/>
    <property type="match status" value="1"/>
</dbReference>
<evidence type="ECO:0000313" key="4">
    <source>
        <dbReference type="EMBL" id="EEN60204.1"/>
    </source>
</evidence>
<comment type="similarity">
    <text evidence="1">Belongs to the peptidase S33 family. ABHD4/ABHD5 subfamily.</text>
</comment>
<dbReference type="Pfam" id="PF00561">
    <property type="entry name" value="Abhydrolase_1"/>
    <property type="match status" value="1"/>
</dbReference>
<dbReference type="PANTHER" id="PTHR42886">
    <property type="entry name" value="RE40534P-RELATED"/>
    <property type="match status" value="1"/>
</dbReference>
<dbReference type="Gene3D" id="3.40.50.1820">
    <property type="entry name" value="alpha/beta hydrolase"/>
    <property type="match status" value="1"/>
</dbReference>
<feature type="domain" description="AB hydrolase-1" evidence="3">
    <location>
        <begin position="1"/>
        <end position="254"/>
    </location>
</feature>
<dbReference type="MEROPS" id="S33.013"/>
<organism>
    <name type="scientific">Branchiostoma floridae</name>
    <name type="common">Florida lancelet</name>
    <name type="synonym">Amphioxus</name>
    <dbReference type="NCBI Taxonomy" id="7739"/>
    <lineage>
        <taxon>Eukaryota</taxon>
        <taxon>Metazoa</taxon>
        <taxon>Chordata</taxon>
        <taxon>Cephalochordata</taxon>
        <taxon>Leptocardii</taxon>
        <taxon>Amphioxiformes</taxon>
        <taxon>Branchiostomatidae</taxon>
        <taxon>Branchiostoma</taxon>
    </lineage>
</organism>
<gene>
    <name evidence="4" type="ORF">BRAFLDRAFT_73464</name>
</gene>
<reference evidence="4" key="1">
    <citation type="journal article" date="2008" name="Nature">
        <title>The amphioxus genome and the evolution of the chordate karyotype.</title>
        <authorList>
            <consortium name="US DOE Joint Genome Institute (JGI-PGF)"/>
            <person name="Putnam N.H."/>
            <person name="Butts T."/>
            <person name="Ferrier D.E.K."/>
            <person name="Furlong R.F."/>
            <person name="Hellsten U."/>
            <person name="Kawashima T."/>
            <person name="Robinson-Rechavi M."/>
            <person name="Shoguchi E."/>
            <person name="Terry A."/>
            <person name="Yu J.-K."/>
            <person name="Benito-Gutierrez E.L."/>
            <person name="Dubchak I."/>
            <person name="Garcia-Fernandez J."/>
            <person name="Gibson-Brown J.J."/>
            <person name="Grigoriev I.V."/>
            <person name="Horton A.C."/>
            <person name="de Jong P.J."/>
            <person name="Jurka J."/>
            <person name="Kapitonov V.V."/>
            <person name="Kohara Y."/>
            <person name="Kuroki Y."/>
            <person name="Lindquist E."/>
            <person name="Lucas S."/>
            <person name="Osoegawa K."/>
            <person name="Pennacchio L.A."/>
            <person name="Salamov A.A."/>
            <person name="Satou Y."/>
            <person name="Sauka-Spengler T."/>
            <person name="Schmutz J."/>
            <person name="Shin-I T."/>
            <person name="Toyoda A."/>
            <person name="Bronner-Fraser M."/>
            <person name="Fujiyama A."/>
            <person name="Holland L.Z."/>
            <person name="Holland P.W.H."/>
            <person name="Satoh N."/>
            <person name="Rokhsar D.S."/>
        </authorList>
    </citation>
    <scope>NUCLEOTIDE SEQUENCE [LARGE SCALE GENOMIC DNA]</scope>
    <source>
        <strain evidence="4">S238N-H82</strain>
        <tissue evidence="4">Testes</tissue>
    </source>
</reference>
<protein>
    <recommendedName>
        <fullName evidence="3">AB hydrolase-1 domain-containing protein</fullName>
    </recommendedName>
</protein>
<dbReference type="AlphaFoldDB" id="C3YI67"/>
<feature type="chain" id="PRO_5002933612" description="AB hydrolase-1 domain-containing protein" evidence="2">
    <location>
        <begin position="21"/>
        <end position="276"/>
    </location>
</feature>
<evidence type="ECO:0000256" key="2">
    <source>
        <dbReference type="SAM" id="SignalP"/>
    </source>
</evidence>
<dbReference type="ESTHER" id="brafl-c3yi67">
    <property type="family name" value="CGI-58_ABHD5_ABHD4"/>
</dbReference>
<dbReference type="InterPro" id="IPR000073">
    <property type="entry name" value="AB_hydrolase_1"/>
</dbReference>
<evidence type="ECO:0000256" key="1">
    <source>
        <dbReference type="ARBA" id="ARBA00038097"/>
    </source>
</evidence>